<evidence type="ECO:0000256" key="1">
    <source>
        <dbReference type="SAM" id="Phobius"/>
    </source>
</evidence>
<dbReference type="OrthoDB" id="1454273at2"/>
<feature type="transmembrane region" description="Helical" evidence="1">
    <location>
        <begin position="60"/>
        <end position="76"/>
    </location>
</feature>
<proteinExistence type="predicted"/>
<feature type="transmembrane region" description="Helical" evidence="1">
    <location>
        <begin position="6"/>
        <end position="39"/>
    </location>
</feature>
<accession>A0A5S5DWM3</accession>
<keyword evidence="1" id="KW-0472">Membrane</keyword>
<keyword evidence="3" id="KW-1185">Reference proteome</keyword>
<organism evidence="2 3">
    <name type="scientific">Tenacibaculum adriaticum</name>
    <dbReference type="NCBI Taxonomy" id="413713"/>
    <lineage>
        <taxon>Bacteria</taxon>
        <taxon>Pseudomonadati</taxon>
        <taxon>Bacteroidota</taxon>
        <taxon>Flavobacteriia</taxon>
        <taxon>Flavobacteriales</taxon>
        <taxon>Flavobacteriaceae</taxon>
        <taxon>Tenacibaculum</taxon>
    </lineage>
</organism>
<keyword evidence="1" id="KW-0812">Transmembrane</keyword>
<comment type="caution">
    <text evidence="2">The sequence shown here is derived from an EMBL/GenBank/DDBJ whole genome shotgun (WGS) entry which is preliminary data.</text>
</comment>
<gene>
    <name evidence="2" type="ORF">C7447_101836</name>
</gene>
<evidence type="ECO:0000313" key="2">
    <source>
        <dbReference type="EMBL" id="TYQ00226.1"/>
    </source>
</evidence>
<dbReference type="RefSeq" id="WP_148869009.1">
    <property type="nucleotide sequence ID" value="NZ_VNIA01000001.1"/>
</dbReference>
<dbReference type="Proteomes" id="UP000323136">
    <property type="component" value="Unassembled WGS sequence"/>
</dbReference>
<dbReference type="AlphaFoldDB" id="A0A5S5DWM3"/>
<dbReference type="EMBL" id="VNIA01000001">
    <property type="protein sequence ID" value="TYQ00226.1"/>
    <property type="molecule type" value="Genomic_DNA"/>
</dbReference>
<sequence length="173" mass="20051">MKLIKYIASSFLFLGGLGIMGNGEIIPALILIVLGVVLFPKINQLLKKKFKKFNIKSVRYVIYVTLFSMSGFFMNRETIGYKQIEMKNNSVEIKETESEKMNRIMGNDSFWQLYDSELKIRIYKLVLAKDCKGLQHQFNIADKNSKANQKRTGSNNAYLMDFINTKMNEIECY</sequence>
<evidence type="ECO:0000313" key="3">
    <source>
        <dbReference type="Proteomes" id="UP000323136"/>
    </source>
</evidence>
<protein>
    <submittedName>
        <fullName evidence="2">Uncharacterized protein</fullName>
    </submittedName>
</protein>
<reference evidence="2 3" key="1">
    <citation type="submission" date="2019-07" db="EMBL/GenBank/DDBJ databases">
        <title>Genomic Encyclopedia of Type Strains, Phase IV (KMG-IV): sequencing the most valuable type-strain genomes for metagenomic binning, comparative biology and taxonomic classification.</title>
        <authorList>
            <person name="Goeker M."/>
        </authorList>
    </citation>
    <scope>NUCLEOTIDE SEQUENCE [LARGE SCALE GENOMIC DNA]</scope>
    <source>
        <strain evidence="2 3">DSM 18961</strain>
    </source>
</reference>
<keyword evidence="1" id="KW-1133">Transmembrane helix</keyword>
<name>A0A5S5DWM3_9FLAO</name>